<evidence type="ECO:0000256" key="2">
    <source>
        <dbReference type="ARBA" id="ARBA00022527"/>
    </source>
</evidence>
<name>A0A8K0P7L4_LADFU</name>
<dbReference type="InterPro" id="IPR000719">
    <property type="entry name" value="Prot_kinase_dom"/>
</dbReference>
<keyword evidence="4" id="KW-0479">Metal-binding</keyword>
<evidence type="ECO:0000259" key="13">
    <source>
        <dbReference type="PROSITE" id="PS50011"/>
    </source>
</evidence>
<dbReference type="Gene3D" id="3.30.200.20">
    <property type="entry name" value="Phosphorylase Kinase, domain 1"/>
    <property type="match status" value="1"/>
</dbReference>
<evidence type="ECO:0000256" key="10">
    <source>
        <dbReference type="ARBA" id="ARBA00037982"/>
    </source>
</evidence>
<organism evidence="14 15">
    <name type="scientific">Ladona fulva</name>
    <name type="common">Scarce chaser dragonfly</name>
    <name type="synonym">Libellula fulva</name>
    <dbReference type="NCBI Taxonomy" id="123851"/>
    <lineage>
        <taxon>Eukaryota</taxon>
        <taxon>Metazoa</taxon>
        <taxon>Ecdysozoa</taxon>
        <taxon>Arthropoda</taxon>
        <taxon>Hexapoda</taxon>
        <taxon>Insecta</taxon>
        <taxon>Pterygota</taxon>
        <taxon>Palaeoptera</taxon>
        <taxon>Odonata</taxon>
        <taxon>Epiprocta</taxon>
        <taxon>Anisoptera</taxon>
        <taxon>Libelluloidea</taxon>
        <taxon>Libellulidae</taxon>
        <taxon>Ladona</taxon>
    </lineage>
</organism>
<evidence type="ECO:0000256" key="7">
    <source>
        <dbReference type="ARBA" id="ARBA00022840"/>
    </source>
</evidence>
<dbReference type="GO" id="GO:0046872">
    <property type="term" value="F:metal ion binding"/>
    <property type="evidence" value="ECO:0007669"/>
    <property type="project" value="UniProtKB-KW"/>
</dbReference>
<dbReference type="Proteomes" id="UP000792457">
    <property type="component" value="Unassembled WGS sequence"/>
</dbReference>
<dbReference type="GO" id="GO:0110031">
    <property type="term" value="P:negative regulation of G2/MI transition of meiotic cell cycle"/>
    <property type="evidence" value="ECO:0007669"/>
    <property type="project" value="TreeGrafter"/>
</dbReference>
<comment type="catalytic activity">
    <reaction evidence="12">
        <text>L-seryl-[protein] + ATP = O-phospho-L-seryl-[protein] + ADP + H(+)</text>
        <dbReference type="Rhea" id="RHEA:17989"/>
        <dbReference type="Rhea" id="RHEA-COMP:9863"/>
        <dbReference type="Rhea" id="RHEA-COMP:11604"/>
        <dbReference type="ChEBI" id="CHEBI:15378"/>
        <dbReference type="ChEBI" id="CHEBI:29999"/>
        <dbReference type="ChEBI" id="CHEBI:30616"/>
        <dbReference type="ChEBI" id="CHEBI:83421"/>
        <dbReference type="ChEBI" id="CHEBI:456216"/>
        <dbReference type="EC" id="2.7.11.1"/>
    </reaction>
</comment>
<keyword evidence="7" id="KW-0067">ATP-binding</keyword>
<comment type="catalytic activity">
    <reaction evidence="11">
        <text>L-threonyl-[protein] + ATP = O-phospho-L-threonyl-[protein] + ADP + H(+)</text>
        <dbReference type="Rhea" id="RHEA:46608"/>
        <dbReference type="Rhea" id="RHEA-COMP:11060"/>
        <dbReference type="Rhea" id="RHEA-COMP:11605"/>
        <dbReference type="ChEBI" id="CHEBI:15378"/>
        <dbReference type="ChEBI" id="CHEBI:30013"/>
        <dbReference type="ChEBI" id="CHEBI:30616"/>
        <dbReference type="ChEBI" id="CHEBI:61977"/>
        <dbReference type="ChEBI" id="CHEBI:456216"/>
        <dbReference type="EC" id="2.7.11.1"/>
    </reaction>
</comment>
<feature type="domain" description="Protein kinase" evidence="13">
    <location>
        <begin position="1"/>
        <end position="186"/>
    </location>
</feature>
<dbReference type="Gene3D" id="1.10.510.10">
    <property type="entry name" value="Transferase(Phosphotransferase) domain 1"/>
    <property type="match status" value="1"/>
</dbReference>
<evidence type="ECO:0000256" key="1">
    <source>
        <dbReference type="ARBA" id="ARBA00012513"/>
    </source>
</evidence>
<protein>
    <recommendedName>
        <fullName evidence="1">non-specific serine/threonine protein kinase</fullName>
        <ecNumber evidence="1">2.7.11.1</ecNumber>
    </recommendedName>
</protein>
<comment type="caution">
    <text evidence="14">The sequence shown here is derived from an EMBL/GenBank/DDBJ whole genome shotgun (WGS) entry which is preliminary data.</text>
</comment>
<keyword evidence="8" id="KW-0460">Magnesium</keyword>
<dbReference type="OrthoDB" id="5337378at2759"/>
<dbReference type="EC" id="2.7.11.1" evidence="1"/>
<dbReference type="InterPro" id="IPR008271">
    <property type="entry name" value="Ser/Thr_kinase_AS"/>
</dbReference>
<keyword evidence="5" id="KW-0547">Nucleotide-binding</keyword>
<dbReference type="AlphaFoldDB" id="A0A8K0P7L4"/>
<evidence type="ECO:0000256" key="6">
    <source>
        <dbReference type="ARBA" id="ARBA00022777"/>
    </source>
</evidence>
<dbReference type="PANTHER" id="PTHR11042:SF183">
    <property type="entry name" value="MEMBRANE-ASSOCIATED TYROSINE- AND THREONINE-SPECIFIC CDC2-INHIBITORY KINASE"/>
    <property type="match status" value="1"/>
</dbReference>
<dbReference type="SMART" id="SM00220">
    <property type="entry name" value="S_TKc"/>
    <property type="match status" value="1"/>
</dbReference>
<keyword evidence="2" id="KW-0723">Serine/threonine-protein kinase</keyword>
<dbReference type="SUPFAM" id="SSF56112">
    <property type="entry name" value="Protein kinase-like (PK-like)"/>
    <property type="match status" value="1"/>
</dbReference>
<evidence type="ECO:0000256" key="5">
    <source>
        <dbReference type="ARBA" id="ARBA00022741"/>
    </source>
</evidence>
<evidence type="ECO:0000256" key="3">
    <source>
        <dbReference type="ARBA" id="ARBA00022679"/>
    </source>
</evidence>
<evidence type="ECO:0000256" key="4">
    <source>
        <dbReference type="ARBA" id="ARBA00022723"/>
    </source>
</evidence>
<proteinExistence type="inferred from homology"/>
<evidence type="ECO:0000256" key="12">
    <source>
        <dbReference type="ARBA" id="ARBA00048679"/>
    </source>
</evidence>
<evidence type="ECO:0000313" key="15">
    <source>
        <dbReference type="Proteomes" id="UP000792457"/>
    </source>
</evidence>
<evidence type="ECO:0000256" key="8">
    <source>
        <dbReference type="ARBA" id="ARBA00022842"/>
    </source>
</evidence>
<keyword evidence="15" id="KW-1185">Reference proteome</keyword>
<keyword evidence="3" id="KW-0808">Transferase</keyword>
<comment type="similarity">
    <text evidence="10">Belongs to the protein kinase superfamily. Ser/Thr protein kinase family. GCN2 subfamily.</text>
</comment>
<dbReference type="EMBL" id="KZ309085">
    <property type="protein sequence ID" value="KAG8236841.1"/>
    <property type="molecule type" value="Genomic_DNA"/>
</dbReference>
<dbReference type="PROSITE" id="PS50011">
    <property type="entry name" value="PROTEIN_KINASE_DOM"/>
    <property type="match status" value="1"/>
</dbReference>
<dbReference type="PROSITE" id="PS00108">
    <property type="entry name" value="PROTEIN_KINASE_ST"/>
    <property type="match status" value="1"/>
</dbReference>
<evidence type="ECO:0000256" key="11">
    <source>
        <dbReference type="ARBA" id="ARBA00047899"/>
    </source>
</evidence>
<dbReference type="GO" id="GO:0004674">
    <property type="term" value="F:protein serine/threonine kinase activity"/>
    <property type="evidence" value="ECO:0007669"/>
    <property type="project" value="UniProtKB-KW"/>
</dbReference>
<dbReference type="InterPro" id="IPR050339">
    <property type="entry name" value="CC_SR_Kinase"/>
</dbReference>
<reference evidence="14" key="1">
    <citation type="submission" date="2013-04" db="EMBL/GenBank/DDBJ databases">
        <authorList>
            <person name="Qu J."/>
            <person name="Murali S.C."/>
            <person name="Bandaranaike D."/>
            <person name="Bellair M."/>
            <person name="Blankenburg K."/>
            <person name="Chao H."/>
            <person name="Dinh H."/>
            <person name="Doddapaneni H."/>
            <person name="Downs B."/>
            <person name="Dugan-Rocha S."/>
            <person name="Elkadiri S."/>
            <person name="Gnanaolivu R.D."/>
            <person name="Hernandez B."/>
            <person name="Javaid M."/>
            <person name="Jayaseelan J.C."/>
            <person name="Lee S."/>
            <person name="Li M."/>
            <person name="Ming W."/>
            <person name="Munidasa M."/>
            <person name="Muniz J."/>
            <person name="Nguyen L."/>
            <person name="Ongeri F."/>
            <person name="Osuji N."/>
            <person name="Pu L.-L."/>
            <person name="Puazo M."/>
            <person name="Qu C."/>
            <person name="Quiroz J."/>
            <person name="Raj R."/>
            <person name="Weissenberger G."/>
            <person name="Xin Y."/>
            <person name="Zou X."/>
            <person name="Han Y."/>
            <person name="Richards S."/>
            <person name="Worley K."/>
            <person name="Muzny D."/>
            <person name="Gibbs R."/>
        </authorList>
    </citation>
    <scope>NUCLEOTIDE SEQUENCE</scope>
    <source>
        <strain evidence="14">Sampled in the wild</strain>
    </source>
</reference>
<sequence length="186" mass="21902">MFSDHKLYWGRKRKLKEVERLEKLPRHPNCVQLYRAWEEDGHLFLQIELCEFSLAKYTLTHHFVPEEMVWNVLTDITLALKHLHDRDVMHLDIKLDNILMTKDGSFKLSDFGIALDCSQMLKDALEGDPKYVAPELLSEKFTKSADIFSLGISMLELSFDLNLPQHGVPWQRLREGRIPHFRVRCK</sequence>
<accession>A0A8K0P7L4</accession>
<dbReference type="GO" id="GO:0005634">
    <property type="term" value="C:nucleus"/>
    <property type="evidence" value="ECO:0007669"/>
    <property type="project" value="TreeGrafter"/>
</dbReference>
<dbReference type="PANTHER" id="PTHR11042">
    <property type="entry name" value="EUKARYOTIC TRANSLATION INITIATION FACTOR 2-ALPHA KINASE EIF2-ALPHA KINASE -RELATED"/>
    <property type="match status" value="1"/>
</dbReference>
<dbReference type="GO" id="GO:0051321">
    <property type="term" value="P:meiotic cell cycle"/>
    <property type="evidence" value="ECO:0007669"/>
    <property type="project" value="TreeGrafter"/>
</dbReference>
<dbReference type="InterPro" id="IPR011009">
    <property type="entry name" value="Kinase-like_dom_sf"/>
</dbReference>
<dbReference type="Pfam" id="PF00069">
    <property type="entry name" value="Pkinase"/>
    <property type="match status" value="1"/>
</dbReference>
<dbReference type="GO" id="GO:0005524">
    <property type="term" value="F:ATP binding"/>
    <property type="evidence" value="ECO:0007669"/>
    <property type="project" value="UniProtKB-KW"/>
</dbReference>
<gene>
    <name evidence="14" type="ORF">J437_LFUL017125</name>
</gene>
<dbReference type="GO" id="GO:0005737">
    <property type="term" value="C:cytoplasm"/>
    <property type="evidence" value="ECO:0007669"/>
    <property type="project" value="TreeGrafter"/>
</dbReference>
<reference evidence="14" key="2">
    <citation type="submission" date="2017-10" db="EMBL/GenBank/DDBJ databases">
        <title>Ladona fulva Genome sequencing and assembly.</title>
        <authorList>
            <person name="Murali S."/>
            <person name="Richards S."/>
            <person name="Bandaranaike D."/>
            <person name="Bellair M."/>
            <person name="Blankenburg K."/>
            <person name="Chao H."/>
            <person name="Dinh H."/>
            <person name="Doddapaneni H."/>
            <person name="Dugan-Rocha S."/>
            <person name="Elkadiri S."/>
            <person name="Gnanaolivu R."/>
            <person name="Hernandez B."/>
            <person name="Skinner E."/>
            <person name="Javaid M."/>
            <person name="Lee S."/>
            <person name="Li M."/>
            <person name="Ming W."/>
            <person name="Munidasa M."/>
            <person name="Muniz J."/>
            <person name="Nguyen L."/>
            <person name="Hughes D."/>
            <person name="Osuji N."/>
            <person name="Pu L.-L."/>
            <person name="Puazo M."/>
            <person name="Qu C."/>
            <person name="Quiroz J."/>
            <person name="Raj R."/>
            <person name="Weissenberger G."/>
            <person name="Xin Y."/>
            <person name="Zou X."/>
            <person name="Han Y."/>
            <person name="Worley K."/>
            <person name="Muzny D."/>
            <person name="Gibbs R."/>
        </authorList>
    </citation>
    <scope>NUCLEOTIDE SEQUENCE</scope>
    <source>
        <strain evidence="14">Sampled in the wild</strain>
    </source>
</reference>
<keyword evidence="6" id="KW-0418">Kinase</keyword>
<keyword evidence="9" id="KW-0131">Cell cycle</keyword>
<evidence type="ECO:0000256" key="9">
    <source>
        <dbReference type="ARBA" id="ARBA00023306"/>
    </source>
</evidence>
<evidence type="ECO:0000313" key="14">
    <source>
        <dbReference type="EMBL" id="KAG8236841.1"/>
    </source>
</evidence>